<dbReference type="AlphaFoldDB" id="A0A1E4T3E3"/>
<dbReference type="Proteomes" id="UP000094801">
    <property type="component" value="Unassembled WGS sequence"/>
</dbReference>
<proteinExistence type="predicted"/>
<evidence type="ECO:0000313" key="2">
    <source>
        <dbReference type="Proteomes" id="UP000094801"/>
    </source>
</evidence>
<sequence length="68" mass="7720">MSESERKKKRCAAEGLSCLHAMQCKCAMQCTSACLFKDKSVLTGYEVPNWEFRKVVLVTCNQFVVIKI</sequence>
<name>A0A1E4T3E3_9ASCO</name>
<evidence type="ECO:0000313" key="1">
    <source>
        <dbReference type="EMBL" id="ODV86276.1"/>
    </source>
</evidence>
<reference evidence="2" key="1">
    <citation type="submission" date="2016-04" db="EMBL/GenBank/DDBJ databases">
        <title>Comparative genomics of biotechnologically important yeasts.</title>
        <authorList>
            <consortium name="DOE Joint Genome Institute"/>
            <person name="Riley R."/>
            <person name="Haridas S."/>
            <person name="Wolfe K.H."/>
            <person name="Lopes M.R."/>
            <person name="Hittinger C.T."/>
            <person name="Goker M."/>
            <person name="Salamov A."/>
            <person name="Wisecaver J."/>
            <person name="Long T.M."/>
            <person name="Aerts A.L."/>
            <person name="Barry K."/>
            <person name="Choi C."/>
            <person name="Clum A."/>
            <person name="Coughlan A.Y."/>
            <person name="Deshpande S."/>
            <person name="Douglass A.P."/>
            <person name="Hanson S.J."/>
            <person name="Klenk H.-P."/>
            <person name="Labutti K."/>
            <person name="Lapidus A."/>
            <person name="Lindquist E."/>
            <person name="Lipzen A."/>
            <person name="Meier-Kolthoff J.P."/>
            <person name="Ohm R.A."/>
            <person name="Otillar R.P."/>
            <person name="Pangilinan J."/>
            <person name="Peng Y."/>
            <person name="Rokas A."/>
            <person name="Rosa C.A."/>
            <person name="Scheuner C."/>
            <person name="Sibirny A.A."/>
            <person name="Slot J.C."/>
            <person name="Stielow J.B."/>
            <person name="Sun H."/>
            <person name="Kurtzman C.P."/>
            <person name="Blackwell M."/>
            <person name="Grigoriev I.V."/>
            <person name="Jeffries T.W."/>
        </authorList>
    </citation>
    <scope>NUCLEOTIDE SEQUENCE [LARGE SCALE GENOMIC DNA]</scope>
    <source>
        <strain evidence="2">NRRL YB-2248</strain>
    </source>
</reference>
<keyword evidence="2" id="KW-1185">Reference proteome</keyword>
<accession>A0A1E4T3E3</accession>
<dbReference type="EMBL" id="KV453850">
    <property type="protein sequence ID" value="ODV86276.1"/>
    <property type="molecule type" value="Genomic_DNA"/>
</dbReference>
<gene>
    <name evidence="1" type="ORF">CANARDRAFT_27523</name>
</gene>
<organism evidence="1 2">
    <name type="scientific">[Candida] arabinofermentans NRRL YB-2248</name>
    <dbReference type="NCBI Taxonomy" id="983967"/>
    <lineage>
        <taxon>Eukaryota</taxon>
        <taxon>Fungi</taxon>
        <taxon>Dikarya</taxon>
        <taxon>Ascomycota</taxon>
        <taxon>Saccharomycotina</taxon>
        <taxon>Pichiomycetes</taxon>
        <taxon>Pichiales</taxon>
        <taxon>Pichiaceae</taxon>
        <taxon>Ogataea</taxon>
        <taxon>Ogataea/Candida clade</taxon>
    </lineage>
</organism>
<protein>
    <submittedName>
        <fullName evidence="1">Uncharacterized protein</fullName>
    </submittedName>
</protein>